<dbReference type="EMBL" id="JAUSVY010000003">
    <property type="protein sequence ID" value="MDQ0505092.1"/>
    <property type="molecule type" value="Genomic_DNA"/>
</dbReference>
<comment type="caution">
    <text evidence="1">The sequence shown here is derived from an EMBL/GenBank/DDBJ whole genome shotgun (WGS) entry which is preliminary data.</text>
</comment>
<evidence type="ECO:0000313" key="1">
    <source>
        <dbReference type="EMBL" id="MDQ0505092.1"/>
    </source>
</evidence>
<name>A0ABU0LD64_XANAG</name>
<accession>A0ABU0LD64</accession>
<protein>
    <submittedName>
        <fullName evidence="1">Uncharacterized protein</fullName>
    </submittedName>
</protein>
<evidence type="ECO:0000313" key="2">
    <source>
        <dbReference type="Proteomes" id="UP001241747"/>
    </source>
</evidence>
<sequence length="133" mass="14028">MAAEHRPQPVTVNPIVLDGRPIDPGGAIARIVGLKAGGDGFVSVREGPTVRAAEIDRLGPGTFVIATHPADSQADAFIGIIYDHVGDTGAGPSLAERCQFSETIPATKPDRRAYLGPCRTGWVARRFVEILAD</sequence>
<gene>
    <name evidence="1" type="ORF">QOZ94_001874</name>
</gene>
<reference evidence="1 2" key="1">
    <citation type="submission" date="2023-07" db="EMBL/GenBank/DDBJ databases">
        <title>Genomic Encyclopedia of Type Strains, Phase IV (KMG-IV): sequencing the most valuable type-strain genomes for metagenomic binning, comparative biology and taxonomic classification.</title>
        <authorList>
            <person name="Goeker M."/>
        </authorList>
    </citation>
    <scope>NUCLEOTIDE SEQUENCE [LARGE SCALE GENOMIC DNA]</scope>
    <source>
        <strain evidence="1 2">DSM 3770</strain>
    </source>
</reference>
<organism evidence="1 2">
    <name type="scientific">Xanthobacter agilis</name>
    <dbReference type="NCBI Taxonomy" id="47492"/>
    <lineage>
        <taxon>Bacteria</taxon>
        <taxon>Pseudomonadati</taxon>
        <taxon>Pseudomonadota</taxon>
        <taxon>Alphaproteobacteria</taxon>
        <taxon>Hyphomicrobiales</taxon>
        <taxon>Xanthobacteraceae</taxon>
        <taxon>Xanthobacter</taxon>
    </lineage>
</organism>
<dbReference type="Proteomes" id="UP001241747">
    <property type="component" value="Unassembled WGS sequence"/>
</dbReference>
<proteinExistence type="predicted"/>
<keyword evidence="2" id="KW-1185">Reference proteome</keyword>
<dbReference type="RefSeq" id="WP_237345595.1">
    <property type="nucleotide sequence ID" value="NZ_JABWGX010000011.1"/>
</dbReference>